<feature type="non-terminal residue" evidence="1">
    <location>
        <position position="125"/>
    </location>
</feature>
<feature type="non-terminal residue" evidence="1">
    <location>
        <position position="1"/>
    </location>
</feature>
<comment type="caution">
    <text evidence="1">The sequence shown here is derived from an EMBL/GenBank/DDBJ whole genome shotgun (WGS) entry which is preliminary data.</text>
</comment>
<evidence type="ECO:0000313" key="2">
    <source>
        <dbReference type="Proteomes" id="UP001057452"/>
    </source>
</evidence>
<name>A0ACB9WEF6_CHAAC</name>
<sequence>KVKRRVPSHRKVEREESPLNKEGEEKTPSQQKGEEKNPSHRKVKRRVPSQQKGEEKTPSQQKELLFSQRKEGDPEEEQDRLTELNSTSSVLLEVTVILETGSVVRARFLSSRDPVDEEGDPAFIL</sequence>
<organism evidence="1 2">
    <name type="scientific">Chaenocephalus aceratus</name>
    <name type="common">Blackfin icefish</name>
    <name type="synonym">Chaenichthys aceratus</name>
    <dbReference type="NCBI Taxonomy" id="36190"/>
    <lineage>
        <taxon>Eukaryota</taxon>
        <taxon>Metazoa</taxon>
        <taxon>Chordata</taxon>
        <taxon>Craniata</taxon>
        <taxon>Vertebrata</taxon>
        <taxon>Euteleostomi</taxon>
        <taxon>Actinopterygii</taxon>
        <taxon>Neopterygii</taxon>
        <taxon>Teleostei</taxon>
        <taxon>Neoteleostei</taxon>
        <taxon>Acanthomorphata</taxon>
        <taxon>Eupercaria</taxon>
        <taxon>Perciformes</taxon>
        <taxon>Notothenioidei</taxon>
        <taxon>Channichthyidae</taxon>
        <taxon>Chaenocephalus</taxon>
    </lineage>
</organism>
<dbReference type="EMBL" id="CM043800">
    <property type="protein sequence ID" value="KAI4811472.1"/>
    <property type="molecule type" value="Genomic_DNA"/>
</dbReference>
<accession>A0ACB9WEF6</accession>
<evidence type="ECO:0000313" key="1">
    <source>
        <dbReference type="EMBL" id="KAI4811472.1"/>
    </source>
</evidence>
<protein>
    <submittedName>
        <fullName evidence="1">Uncharacterized protein</fullName>
    </submittedName>
</protein>
<proteinExistence type="predicted"/>
<reference evidence="1" key="1">
    <citation type="submission" date="2022-05" db="EMBL/GenBank/DDBJ databases">
        <title>Chromosome-level genome of Chaenocephalus aceratus.</title>
        <authorList>
            <person name="Park H."/>
        </authorList>
    </citation>
    <scope>NUCLEOTIDE SEQUENCE</scope>
    <source>
        <strain evidence="1">KU_202001</strain>
    </source>
</reference>
<dbReference type="Proteomes" id="UP001057452">
    <property type="component" value="Chromosome 16"/>
</dbReference>
<keyword evidence="2" id="KW-1185">Reference proteome</keyword>
<gene>
    <name evidence="1" type="ORF">KUCAC02_014377</name>
</gene>